<reference evidence="1 2" key="1">
    <citation type="submission" date="2016-08" db="EMBL/GenBank/DDBJ databases">
        <title>Genome sequencing of Paenibacillus sp. TI45-13ar, isolated from Korean traditional nuruk.</title>
        <authorList>
            <person name="Kim S.-J."/>
        </authorList>
    </citation>
    <scope>NUCLEOTIDE SEQUENCE [LARGE SCALE GENOMIC DNA]</scope>
    <source>
        <strain evidence="1 2">TI45-13ar</strain>
    </source>
</reference>
<accession>A0A1E3KYG4</accession>
<dbReference type="RefSeq" id="WP_069329983.1">
    <property type="nucleotide sequence ID" value="NZ_MDER01000107.1"/>
</dbReference>
<dbReference type="InterPro" id="IPR011044">
    <property type="entry name" value="Quino_amine_DH_bsu"/>
</dbReference>
<dbReference type="AlphaFoldDB" id="A0A1E3KYG4"/>
<comment type="caution">
    <text evidence="1">The sequence shown here is derived from an EMBL/GenBank/DDBJ whole genome shotgun (WGS) entry which is preliminary data.</text>
</comment>
<protein>
    <submittedName>
        <fullName evidence="1">Uncharacterized protein</fullName>
    </submittedName>
</protein>
<sequence length="437" mass="49472">MDWLHPEVASQWRQEGKKYAHAINEFVRIGIASDWQEPQDEPEEDKRPVLASDVMEMIIAANQADDIERLHEQVPPASSPITPHFEEQLQPVCPIGCIQDYAIVQAGNTREHTKLYLANSEQLIEIPNILRLGISPDQQYIAKVTAAGISVVHNPDLLLNGDHTAYFSWEHIQQTLKKKLSRWESLADSIYPVETLIDIIPFAQGTKVLLVSGYGIYLIEGEQAVLLSPELAEIESYGKEYTTISLDMAHGAVSLDSRWIAYGSQMSEHCLLDTYTQKIHKFEPASSYPHYSLFAQDNRSVWYNACHFYNGATIKVDLTDIQQDEINEEDELPLMDQEMRVYAGASLPSGNIVGDAYGYLRLIDHDGQEIWRYFVGSTIVGVVVSSDEKWLIVGTHGGMAHWIDLQSGVRDEYTIGTAPISETSRWILWKDQIPLRW</sequence>
<dbReference type="Proteomes" id="UP000094578">
    <property type="component" value="Unassembled WGS sequence"/>
</dbReference>
<dbReference type="STRING" id="1886670.PTI45_04686"/>
<proteinExistence type="predicted"/>
<name>A0A1E3KYG4_9BACL</name>
<evidence type="ECO:0000313" key="1">
    <source>
        <dbReference type="EMBL" id="ODP25955.1"/>
    </source>
</evidence>
<dbReference type="EMBL" id="MDER01000107">
    <property type="protein sequence ID" value="ODP25955.1"/>
    <property type="molecule type" value="Genomic_DNA"/>
</dbReference>
<gene>
    <name evidence="1" type="ORF">PTI45_04686</name>
</gene>
<keyword evidence="2" id="KW-1185">Reference proteome</keyword>
<dbReference type="SUPFAM" id="SSF50969">
    <property type="entry name" value="YVTN repeat-like/Quinoprotein amine dehydrogenase"/>
    <property type="match status" value="1"/>
</dbReference>
<evidence type="ECO:0000313" key="2">
    <source>
        <dbReference type="Proteomes" id="UP000094578"/>
    </source>
</evidence>
<organism evidence="1 2">
    <name type="scientific">Paenibacillus nuruki</name>
    <dbReference type="NCBI Taxonomy" id="1886670"/>
    <lineage>
        <taxon>Bacteria</taxon>
        <taxon>Bacillati</taxon>
        <taxon>Bacillota</taxon>
        <taxon>Bacilli</taxon>
        <taxon>Bacillales</taxon>
        <taxon>Paenibacillaceae</taxon>
        <taxon>Paenibacillus</taxon>
    </lineage>
</organism>